<evidence type="ECO:0000256" key="10">
    <source>
        <dbReference type="HAMAP-Rule" id="MF_02019"/>
    </source>
</evidence>
<evidence type="ECO:0000256" key="7">
    <source>
        <dbReference type="ARBA" id="ARBA00022984"/>
    </source>
</evidence>
<dbReference type="SUPFAM" id="SSF63418">
    <property type="entry name" value="MurE/MurF N-terminal domain"/>
    <property type="match status" value="1"/>
</dbReference>
<keyword evidence="16" id="KW-1185">Reference proteome</keyword>
<accession>A0ABT4DBT2</accession>
<comment type="subcellular location">
    <subcellularLocation>
        <location evidence="10 11">Cytoplasm</location>
    </subcellularLocation>
</comment>
<evidence type="ECO:0000256" key="8">
    <source>
        <dbReference type="ARBA" id="ARBA00023306"/>
    </source>
</evidence>
<evidence type="ECO:0000256" key="2">
    <source>
        <dbReference type="ARBA" id="ARBA00022598"/>
    </source>
</evidence>
<comment type="function">
    <text evidence="10 11">Involved in cell wall formation. Catalyzes the final step in the synthesis of UDP-N-acetylmuramoyl-pentapeptide, the precursor of murein.</text>
</comment>
<reference evidence="15" key="1">
    <citation type="submission" date="2022-12" db="EMBL/GenBank/DDBJ databases">
        <title>Clostridium sp. nov., isolated from industrial wastewater.</title>
        <authorList>
            <person name="Jiayan W."/>
        </authorList>
    </citation>
    <scope>NUCLEOTIDE SEQUENCE</scope>
    <source>
        <strain evidence="15">ZC22-4</strain>
    </source>
</reference>
<evidence type="ECO:0000256" key="6">
    <source>
        <dbReference type="ARBA" id="ARBA00022960"/>
    </source>
</evidence>
<dbReference type="InterPro" id="IPR005863">
    <property type="entry name" value="UDP-N-AcMur_synth"/>
</dbReference>
<name>A0ABT4DBT2_9CLOT</name>
<dbReference type="GO" id="GO:0016874">
    <property type="term" value="F:ligase activity"/>
    <property type="evidence" value="ECO:0007669"/>
    <property type="project" value="UniProtKB-KW"/>
</dbReference>
<dbReference type="PANTHER" id="PTHR43024:SF1">
    <property type="entry name" value="UDP-N-ACETYLMURAMOYL-TRIPEPTIDE--D-ALANYL-D-ALANINE LIGASE"/>
    <property type="match status" value="1"/>
</dbReference>
<dbReference type="RefSeq" id="WP_268062062.1">
    <property type="nucleotide sequence ID" value="NZ_JAPQFJ010000014.1"/>
</dbReference>
<keyword evidence="5 10" id="KW-0067">ATP-binding</keyword>
<evidence type="ECO:0000256" key="4">
    <source>
        <dbReference type="ARBA" id="ARBA00022741"/>
    </source>
</evidence>
<dbReference type="InterPro" id="IPR036565">
    <property type="entry name" value="Mur-like_cat_sf"/>
</dbReference>
<keyword evidence="8 10" id="KW-0131">Cell cycle</keyword>
<evidence type="ECO:0000259" key="12">
    <source>
        <dbReference type="Pfam" id="PF01225"/>
    </source>
</evidence>
<dbReference type="InterPro" id="IPR013221">
    <property type="entry name" value="Mur_ligase_cen"/>
</dbReference>
<dbReference type="PANTHER" id="PTHR43024">
    <property type="entry name" value="UDP-N-ACETYLMURAMOYL-TRIPEPTIDE--D-ALANYL-D-ALANINE LIGASE"/>
    <property type="match status" value="1"/>
</dbReference>
<evidence type="ECO:0000256" key="9">
    <source>
        <dbReference type="ARBA" id="ARBA00023316"/>
    </source>
</evidence>
<evidence type="ECO:0000256" key="5">
    <source>
        <dbReference type="ARBA" id="ARBA00022840"/>
    </source>
</evidence>
<evidence type="ECO:0000256" key="1">
    <source>
        <dbReference type="ARBA" id="ARBA00022490"/>
    </source>
</evidence>
<dbReference type="Pfam" id="PF08245">
    <property type="entry name" value="Mur_ligase_M"/>
    <property type="match status" value="1"/>
</dbReference>
<dbReference type="EC" id="6.3.2.10" evidence="10 11"/>
<dbReference type="InterPro" id="IPR004101">
    <property type="entry name" value="Mur_ligase_C"/>
</dbReference>
<dbReference type="HAMAP" id="MF_02019">
    <property type="entry name" value="MurF"/>
    <property type="match status" value="1"/>
</dbReference>
<keyword evidence="2 10" id="KW-0436">Ligase</keyword>
<dbReference type="InterPro" id="IPR036615">
    <property type="entry name" value="Mur_ligase_C_dom_sf"/>
</dbReference>
<organism evidence="15 16">
    <name type="scientific">Clostridium brassicae</name>
    <dbReference type="NCBI Taxonomy" id="2999072"/>
    <lineage>
        <taxon>Bacteria</taxon>
        <taxon>Bacillati</taxon>
        <taxon>Bacillota</taxon>
        <taxon>Clostridia</taxon>
        <taxon>Eubacteriales</taxon>
        <taxon>Clostridiaceae</taxon>
        <taxon>Clostridium</taxon>
    </lineage>
</organism>
<comment type="catalytic activity">
    <reaction evidence="10 11">
        <text>D-alanyl-D-alanine + UDP-N-acetyl-alpha-D-muramoyl-L-alanyl-gamma-D-glutamyl-meso-2,6-diaminopimelate + ATP = UDP-N-acetyl-alpha-D-muramoyl-L-alanyl-gamma-D-glutamyl-meso-2,6-diaminopimeloyl-D-alanyl-D-alanine + ADP + phosphate + H(+)</text>
        <dbReference type="Rhea" id="RHEA:28374"/>
        <dbReference type="ChEBI" id="CHEBI:15378"/>
        <dbReference type="ChEBI" id="CHEBI:30616"/>
        <dbReference type="ChEBI" id="CHEBI:43474"/>
        <dbReference type="ChEBI" id="CHEBI:57822"/>
        <dbReference type="ChEBI" id="CHEBI:61386"/>
        <dbReference type="ChEBI" id="CHEBI:83905"/>
        <dbReference type="ChEBI" id="CHEBI:456216"/>
        <dbReference type="EC" id="6.3.2.10"/>
    </reaction>
</comment>
<feature type="domain" description="Mur ligase N-terminal catalytic" evidence="12">
    <location>
        <begin position="26"/>
        <end position="102"/>
    </location>
</feature>
<evidence type="ECO:0000313" key="15">
    <source>
        <dbReference type="EMBL" id="MCY6959633.1"/>
    </source>
</evidence>
<dbReference type="Pfam" id="PF01225">
    <property type="entry name" value="Mur_ligase"/>
    <property type="match status" value="1"/>
</dbReference>
<keyword evidence="6 10" id="KW-0133">Cell shape</keyword>
<dbReference type="InterPro" id="IPR000713">
    <property type="entry name" value="Mur_ligase_N"/>
</dbReference>
<feature type="binding site" evidence="10">
    <location>
        <begin position="115"/>
        <end position="121"/>
    </location>
    <ligand>
        <name>ATP</name>
        <dbReference type="ChEBI" id="CHEBI:30616"/>
    </ligand>
</feature>
<dbReference type="InterPro" id="IPR051046">
    <property type="entry name" value="MurCDEF_CellWall_CoF430Synth"/>
</dbReference>
<dbReference type="Proteomes" id="UP001144612">
    <property type="component" value="Unassembled WGS sequence"/>
</dbReference>
<keyword evidence="4 10" id="KW-0547">Nucleotide-binding</keyword>
<keyword evidence="7 10" id="KW-0573">Peptidoglycan synthesis</keyword>
<dbReference type="Pfam" id="PF02875">
    <property type="entry name" value="Mur_ligase_C"/>
    <property type="match status" value="1"/>
</dbReference>
<dbReference type="SUPFAM" id="SSF53244">
    <property type="entry name" value="MurD-like peptide ligases, peptide-binding domain"/>
    <property type="match status" value="1"/>
</dbReference>
<comment type="pathway">
    <text evidence="10 11">Cell wall biogenesis; peptidoglycan biosynthesis.</text>
</comment>
<dbReference type="Gene3D" id="3.40.1190.10">
    <property type="entry name" value="Mur-like, catalytic domain"/>
    <property type="match status" value="1"/>
</dbReference>
<comment type="caution">
    <text evidence="15">The sequence shown here is derived from an EMBL/GenBank/DDBJ whole genome shotgun (WGS) entry which is preliminary data.</text>
</comment>
<evidence type="ECO:0000259" key="13">
    <source>
        <dbReference type="Pfam" id="PF02875"/>
    </source>
</evidence>
<feature type="domain" description="Mur ligase C-terminal" evidence="13">
    <location>
        <begin position="320"/>
        <end position="441"/>
    </location>
</feature>
<keyword evidence="1 10" id="KW-0963">Cytoplasm</keyword>
<feature type="domain" description="Mur ligase central" evidence="14">
    <location>
        <begin position="113"/>
        <end position="297"/>
    </location>
</feature>
<comment type="similarity">
    <text evidence="10">Belongs to the MurCDEF family. MurF subfamily.</text>
</comment>
<evidence type="ECO:0000259" key="14">
    <source>
        <dbReference type="Pfam" id="PF08245"/>
    </source>
</evidence>
<protein>
    <recommendedName>
        <fullName evidence="10 11">UDP-N-acetylmuramoyl-tripeptide--D-alanyl-D-alanine ligase</fullName>
        <ecNumber evidence="10 11">6.3.2.10</ecNumber>
    </recommendedName>
    <alternativeName>
        <fullName evidence="10">D-alanyl-D-alanine-adding enzyme</fullName>
    </alternativeName>
</protein>
<proteinExistence type="inferred from homology"/>
<sequence>MEKLTFEEIVKAVDGKIIINNNFHKYNYVSTDTRKICENSIFIALKGENFNGNNYIADASKKGSNLCIVDEINFKNEELQDYTSVILVENTRKALLDLAEYYRNKLNLKVIGITGSTGKTSTKDLTAAALGSKFKVFKTKGNFNNEIGLPLMIFELDNSYDVAVLEMGMSDFGEIHRLAKTARPDIAIITNVGISHIENLKTRENILKAKMEITDFFTEESILIINNENDLLATIEEKDYKLIKTGVENQLDYKAENIELGESYVKFSLENDNKEEKFKIDVPGKHNVLNALLAIAAGRVLDIEYDELKEGIKNLNVTSMRLDIVRANNYTIIDDCYNASPDSMKAALEVMNTLKGNRKIAVLGTMRELGDESHKAHKEIGEYAAKMGVDKLIAVGDYNSSYKEGFNNDENFKMFSSNTEAIKYLEELIKDEDIILIKASRSMKFEEIVKKLKLSN</sequence>
<keyword evidence="9 10" id="KW-0961">Cell wall biogenesis/degradation</keyword>
<dbReference type="Gene3D" id="3.40.1390.10">
    <property type="entry name" value="MurE/MurF, N-terminal domain"/>
    <property type="match status" value="1"/>
</dbReference>
<dbReference type="NCBIfam" id="TIGR01143">
    <property type="entry name" value="murF"/>
    <property type="match status" value="1"/>
</dbReference>
<evidence type="ECO:0000313" key="16">
    <source>
        <dbReference type="Proteomes" id="UP001144612"/>
    </source>
</evidence>
<dbReference type="SUPFAM" id="SSF53623">
    <property type="entry name" value="MurD-like peptide ligases, catalytic domain"/>
    <property type="match status" value="1"/>
</dbReference>
<evidence type="ECO:0000256" key="3">
    <source>
        <dbReference type="ARBA" id="ARBA00022618"/>
    </source>
</evidence>
<gene>
    <name evidence="10" type="primary">murF</name>
    <name evidence="15" type="ORF">OW729_13515</name>
</gene>
<dbReference type="Gene3D" id="3.90.190.20">
    <property type="entry name" value="Mur ligase, C-terminal domain"/>
    <property type="match status" value="1"/>
</dbReference>
<dbReference type="EMBL" id="JAPQFJ010000014">
    <property type="protein sequence ID" value="MCY6959633.1"/>
    <property type="molecule type" value="Genomic_DNA"/>
</dbReference>
<evidence type="ECO:0000256" key="11">
    <source>
        <dbReference type="RuleBase" id="RU004136"/>
    </source>
</evidence>
<dbReference type="InterPro" id="IPR035911">
    <property type="entry name" value="MurE/MurF_N"/>
</dbReference>
<keyword evidence="3 10" id="KW-0132">Cell division</keyword>